<proteinExistence type="predicted"/>
<accession>A0A8J2HE33</accession>
<sequence>MDSTCPSRNPIHGDLSALSSRQDLGLLRPWRLWERSRSAGWFAESAVGSDSIGATAAMDWATWPARAGQGRTGAVAAGGVVRWITSRRPVLSLRAAISMKRWEAGEPLITWRVLDGARPIGRYSKRKMAKVLQINLHRCKLALDLLYARNRDNGMDIVLVSEQYHSVSGPNWYCDPTGTAAIWIPDQSRLSVPDSGARDGIVWVETPAVTVVSVRGNPPTVPEREMKQTGWKVSLLDESAFQNAVSDRIDTLTDSFAESRENVESLVGRTMDRKLRCSGLSVCVYGGKHLDRESEILGSKRTTSLAATPPRMGPAGQLVGLSLYYRPGQRSR</sequence>
<comment type="caution">
    <text evidence="1">The sequence shown here is derived from an EMBL/GenBank/DDBJ whole genome shotgun (WGS) entry which is preliminary data.</text>
</comment>
<evidence type="ECO:0000313" key="1">
    <source>
        <dbReference type="EMBL" id="CAG5090660.1"/>
    </source>
</evidence>
<dbReference type="SUPFAM" id="SSF56219">
    <property type="entry name" value="DNase I-like"/>
    <property type="match status" value="1"/>
</dbReference>
<gene>
    <name evidence="1" type="ORF">HICCMSTLAB_LOCUS5711</name>
</gene>
<organism evidence="1 2">
    <name type="scientific">Cotesia congregata</name>
    <name type="common">Parasitoid wasp</name>
    <name type="synonym">Apanteles congregatus</name>
    <dbReference type="NCBI Taxonomy" id="51543"/>
    <lineage>
        <taxon>Eukaryota</taxon>
        <taxon>Metazoa</taxon>
        <taxon>Ecdysozoa</taxon>
        <taxon>Arthropoda</taxon>
        <taxon>Hexapoda</taxon>
        <taxon>Insecta</taxon>
        <taxon>Pterygota</taxon>
        <taxon>Neoptera</taxon>
        <taxon>Endopterygota</taxon>
        <taxon>Hymenoptera</taxon>
        <taxon>Apocrita</taxon>
        <taxon>Ichneumonoidea</taxon>
        <taxon>Braconidae</taxon>
        <taxon>Microgastrinae</taxon>
        <taxon>Cotesia</taxon>
    </lineage>
</organism>
<evidence type="ECO:0000313" key="2">
    <source>
        <dbReference type="Proteomes" id="UP000786811"/>
    </source>
</evidence>
<protein>
    <submittedName>
        <fullName evidence="1">Uncharacterized protein</fullName>
    </submittedName>
</protein>
<dbReference type="InterPro" id="IPR036691">
    <property type="entry name" value="Endo/exonu/phosph_ase_sf"/>
</dbReference>
<dbReference type="OrthoDB" id="7700944at2759"/>
<name>A0A8J2HE33_COTCN</name>
<keyword evidence="2" id="KW-1185">Reference proteome</keyword>
<dbReference type="AlphaFoldDB" id="A0A8J2HE33"/>
<dbReference type="EMBL" id="CAJNRD030001119">
    <property type="protein sequence ID" value="CAG5090660.1"/>
    <property type="molecule type" value="Genomic_DNA"/>
</dbReference>
<dbReference type="Proteomes" id="UP000786811">
    <property type="component" value="Unassembled WGS sequence"/>
</dbReference>
<reference evidence="1" key="1">
    <citation type="submission" date="2021-04" db="EMBL/GenBank/DDBJ databases">
        <authorList>
            <person name="Chebbi M.A.C M."/>
        </authorList>
    </citation>
    <scope>NUCLEOTIDE SEQUENCE</scope>
</reference>